<protein>
    <submittedName>
        <fullName evidence="1">Uncharacterized protein</fullName>
    </submittedName>
</protein>
<accession>A0A916K260</accession>
<comment type="caution">
    <text evidence="1">The sequence shown here is derived from an EMBL/GenBank/DDBJ whole genome shotgun (WGS) entry which is preliminary data.</text>
</comment>
<evidence type="ECO:0000313" key="1">
    <source>
        <dbReference type="EMBL" id="CAG7629048.1"/>
    </source>
</evidence>
<evidence type="ECO:0000313" key="2">
    <source>
        <dbReference type="Proteomes" id="UP000693672"/>
    </source>
</evidence>
<dbReference type="AlphaFoldDB" id="A0A916K260"/>
<dbReference type="EMBL" id="CAJVAS010000012">
    <property type="protein sequence ID" value="CAG7629048.1"/>
    <property type="molecule type" value="Genomic_DNA"/>
</dbReference>
<keyword evidence="2" id="KW-1185">Reference proteome</keyword>
<dbReference type="RefSeq" id="WP_218092827.1">
    <property type="nucleotide sequence ID" value="NZ_CAJVAS010000012.1"/>
</dbReference>
<dbReference type="Proteomes" id="UP000693672">
    <property type="component" value="Unassembled WGS sequence"/>
</dbReference>
<proteinExistence type="predicted"/>
<dbReference type="InterPro" id="IPR006311">
    <property type="entry name" value="TAT_signal"/>
</dbReference>
<sequence>MDRRTFLTSAGLTGAALLSGGLGYTLNDRSLAAGPQPTAAGDPPEGCFSGFDYQTLIAQSVTSIKGGAGSRFPQSAAVHTASGKYYIARQTTGNYQDQMIYEYDLATGALLRSKDVPMGTGVYLEGLVYFSNASGQLCFIVPVQKYGKFGIFNFETGLMETQFNMNGNYKIGFDNRLKYFLCGKNAEPAKDANTSMDGVYLYDLASVIAGQPVLAGTVEFLHDQMFNHKIQGLTMIDDVIYLGQGAEYQTISMIDMNGNLLHMVSYDSKEIISLVGGNPGSTNLQVESEGMTWVKVNGVTHPVAFIATQGKACLIKLGDTAAGTKISRQIFKGYNPLREHAALQLIQSSGTPSVYVSTGADFYQAVASIKRKGIYTFFCNGSAMNAPIGGRSIRGTIIVTDVTSAGVASLAEIRGQDYGGIVWSNYYDTNASDVWKGWSNIGGAFAVQAGSSFDPFTANPGVYETTSATNAPVNDSAIKIYTITRSYQGRRQLQCNYSESGNVYYGNIHTNGVFKGWKKVAFAN</sequence>
<organism evidence="1 2">
    <name type="scientific">Paenibacillus solanacearum</name>
    <dbReference type="NCBI Taxonomy" id="2048548"/>
    <lineage>
        <taxon>Bacteria</taxon>
        <taxon>Bacillati</taxon>
        <taxon>Bacillota</taxon>
        <taxon>Bacilli</taxon>
        <taxon>Bacillales</taxon>
        <taxon>Paenibacillaceae</taxon>
        <taxon>Paenibacillus</taxon>
    </lineage>
</organism>
<dbReference type="PROSITE" id="PS51318">
    <property type="entry name" value="TAT"/>
    <property type="match status" value="1"/>
</dbReference>
<name>A0A916K260_9BACL</name>
<gene>
    <name evidence="1" type="ORF">PAESOLCIP111_03065</name>
</gene>
<reference evidence="1" key="1">
    <citation type="submission" date="2021-06" db="EMBL/GenBank/DDBJ databases">
        <authorList>
            <person name="Criscuolo A."/>
        </authorList>
    </citation>
    <scope>NUCLEOTIDE SEQUENCE</scope>
    <source>
        <strain evidence="1">CIP111600</strain>
    </source>
</reference>